<dbReference type="PROSITE" id="PS51820">
    <property type="entry name" value="PA14"/>
    <property type="match status" value="1"/>
</dbReference>
<dbReference type="InterPro" id="IPR026891">
    <property type="entry name" value="Fn3-like"/>
</dbReference>
<dbReference type="Gene3D" id="3.40.50.1700">
    <property type="entry name" value="Glycoside hydrolase family 3 C-terminal domain"/>
    <property type="match status" value="2"/>
</dbReference>
<organism evidence="5 6">
    <name type="scientific">Sinomicrobium oceani</name>
    <dbReference type="NCBI Taxonomy" id="1150368"/>
    <lineage>
        <taxon>Bacteria</taxon>
        <taxon>Pseudomonadati</taxon>
        <taxon>Bacteroidota</taxon>
        <taxon>Flavobacteriia</taxon>
        <taxon>Flavobacteriales</taxon>
        <taxon>Flavobacteriaceae</taxon>
        <taxon>Sinomicrobium</taxon>
    </lineage>
</organism>
<evidence type="ECO:0000256" key="1">
    <source>
        <dbReference type="ARBA" id="ARBA00005336"/>
    </source>
</evidence>
<dbReference type="GO" id="GO:0031222">
    <property type="term" value="P:arabinan catabolic process"/>
    <property type="evidence" value="ECO:0007669"/>
    <property type="project" value="TreeGrafter"/>
</dbReference>
<dbReference type="InterPro" id="IPR001764">
    <property type="entry name" value="Glyco_hydro_3_N"/>
</dbReference>
<dbReference type="InterPro" id="IPR011658">
    <property type="entry name" value="PA14_dom"/>
</dbReference>
<feature type="domain" description="PA14" evidence="4">
    <location>
        <begin position="467"/>
        <end position="605"/>
    </location>
</feature>
<dbReference type="GO" id="GO:0009044">
    <property type="term" value="F:xylan 1,4-beta-xylosidase activity"/>
    <property type="evidence" value="ECO:0007669"/>
    <property type="project" value="InterPro"/>
</dbReference>
<keyword evidence="2" id="KW-0732">Signal</keyword>
<dbReference type="InterPro" id="IPR037524">
    <property type="entry name" value="PA14/GLEYA"/>
</dbReference>
<gene>
    <name evidence="5" type="ORF">SAMN02927921_04225</name>
</gene>
<dbReference type="PANTHER" id="PTHR42721">
    <property type="entry name" value="SUGAR HYDROLASE-RELATED"/>
    <property type="match status" value="1"/>
</dbReference>
<dbReference type="SMART" id="SM00758">
    <property type="entry name" value="PA14"/>
    <property type="match status" value="1"/>
</dbReference>
<dbReference type="Proteomes" id="UP000182248">
    <property type="component" value="Unassembled WGS sequence"/>
</dbReference>
<keyword evidence="6" id="KW-1185">Reference proteome</keyword>
<dbReference type="InterPro" id="IPR036962">
    <property type="entry name" value="Glyco_hydro_3_N_sf"/>
</dbReference>
<dbReference type="AlphaFoldDB" id="A0A1K1RYY9"/>
<evidence type="ECO:0000256" key="3">
    <source>
        <dbReference type="ARBA" id="ARBA00022801"/>
    </source>
</evidence>
<evidence type="ECO:0000313" key="6">
    <source>
        <dbReference type="Proteomes" id="UP000182248"/>
    </source>
</evidence>
<dbReference type="InterPro" id="IPR036881">
    <property type="entry name" value="Glyco_hydro_3_C_sf"/>
</dbReference>
<dbReference type="Gene3D" id="2.60.40.10">
    <property type="entry name" value="Immunoglobulins"/>
    <property type="match status" value="1"/>
</dbReference>
<dbReference type="SMART" id="SM01217">
    <property type="entry name" value="Fn3_like"/>
    <property type="match status" value="1"/>
</dbReference>
<dbReference type="InterPro" id="IPR013783">
    <property type="entry name" value="Ig-like_fold"/>
</dbReference>
<accession>A0A1K1RYY9</accession>
<dbReference type="Pfam" id="PF00933">
    <property type="entry name" value="Glyco_hydro_3"/>
    <property type="match status" value="1"/>
</dbReference>
<dbReference type="SUPFAM" id="SSF52279">
    <property type="entry name" value="Beta-D-glucan exohydrolase, C-terminal domain"/>
    <property type="match status" value="1"/>
</dbReference>
<reference evidence="5 6" key="1">
    <citation type="submission" date="2016-11" db="EMBL/GenBank/DDBJ databases">
        <authorList>
            <person name="Jaros S."/>
            <person name="Januszkiewicz K."/>
            <person name="Wedrychowicz H."/>
        </authorList>
    </citation>
    <scope>NUCLEOTIDE SEQUENCE [LARGE SCALE GENOMIC DNA]</scope>
    <source>
        <strain evidence="5 6">CGMCC 1.12145</strain>
    </source>
</reference>
<sequence length="888" mass="99576">MIIRVRPKYARPARGWFFLMILAISLTAFGQDSYPFRNPDLPVEGRLNDLVSRLTLEEKIGELMSDAPGVDRLGIPPYNWWNEALHGVARAGYATVFPQSITIAASWNDSLLFEVATAISDEGRAKHHEYLRRGQHDIYQGLTFWSPNINIFRDPRWGRGHETYGEDPYLTGQLGLQFVKGLQGDDPDYLKTVATAKHYAVHSGPEPSRHEFNVFPGKRDLWETYLPAFRTLVREGNVYSVMTAYNRVDDQAASASDELYDILRKQWGFDGYVVSDCGAIEDIWKHHKIADNAAMASALAVKAGCDLNCGDSYQFLHDAVKEGLVTEDDLDVAVKRLFRARFKLGMFDPEERSPYFQIPYAVNGNAAHSRLARKAAQESIVLLRNEKGLLPLSGDIKNIAVIGPNADNIQSLWGNYNGIPEHPVTVLQGIKNKVSPEVNVMYAEGSPLADGIPTMEVIPSVYLQTEEGRQGLKAEYFDNDNWEGKPLFTRVDDRVDFQWDIDTPDPRLHMGQYSIRWTGYLIPPASGTYYFSDWGKPFMEFSLAELAEGGGNHRHRAVLEPEQAVLEKGKKYKIEVRYKNYYGDATARMLWSTPKNDQKESAMAIAEKADVIVLALGLSERLEGEEMSIEVDGFSGGDRTTLNLPQVQEQLMKDIVALGKPVVLVLLNGSALAINWAANHVPAILSAGYPGQQGGNAIADVLFGDYNPAGRLPVTYYKSVEQLPPFEDYNMKGRTYRYFDKEPLYPFGYGLSYSRFTYDKLRVPSEVDIRKPITVEVEVTNSGNMDGDEVVQLYVKDEKASTPCPVHQLAGFRRIHLRKGERRVVTFRIAPRQLALINKKDKLVVEPGWFTIYAGGEQPGFSGRCDAASTESSSARVKITGKTTEIDF</sequence>
<dbReference type="GO" id="GO:0045493">
    <property type="term" value="P:xylan catabolic process"/>
    <property type="evidence" value="ECO:0007669"/>
    <property type="project" value="InterPro"/>
</dbReference>
<dbReference type="SUPFAM" id="SSF56988">
    <property type="entry name" value="Anthrax protective antigen"/>
    <property type="match status" value="1"/>
</dbReference>
<proteinExistence type="inferred from homology"/>
<dbReference type="EMBL" id="FPJE01000044">
    <property type="protein sequence ID" value="SFW77384.1"/>
    <property type="molecule type" value="Genomic_DNA"/>
</dbReference>
<dbReference type="FunFam" id="2.60.40.10:FF:000495">
    <property type="entry name" value="Periplasmic beta-glucosidase"/>
    <property type="match status" value="1"/>
</dbReference>
<dbReference type="InterPro" id="IPR002772">
    <property type="entry name" value="Glyco_hydro_3_C"/>
</dbReference>
<dbReference type="InterPro" id="IPR044993">
    <property type="entry name" value="BXL"/>
</dbReference>
<dbReference type="STRING" id="1150368.SAMN02927921_04225"/>
<evidence type="ECO:0000256" key="2">
    <source>
        <dbReference type="ARBA" id="ARBA00022729"/>
    </source>
</evidence>
<protein>
    <submittedName>
        <fullName evidence="5">Beta-glucosidase</fullName>
    </submittedName>
</protein>
<evidence type="ECO:0000259" key="4">
    <source>
        <dbReference type="PROSITE" id="PS51820"/>
    </source>
</evidence>
<dbReference type="GO" id="GO:0008422">
    <property type="term" value="F:beta-glucosidase activity"/>
    <property type="evidence" value="ECO:0007669"/>
    <property type="project" value="UniProtKB-ARBA"/>
</dbReference>
<evidence type="ECO:0000313" key="5">
    <source>
        <dbReference type="EMBL" id="SFW77384.1"/>
    </source>
</evidence>
<dbReference type="RefSeq" id="WP_072319439.1">
    <property type="nucleotide sequence ID" value="NZ_FPJE01000044.1"/>
</dbReference>
<keyword evidence="3" id="KW-0378">Hydrolase</keyword>
<dbReference type="SUPFAM" id="SSF51445">
    <property type="entry name" value="(Trans)glycosidases"/>
    <property type="match status" value="1"/>
</dbReference>
<dbReference type="GO" id="GO:0046556">
    <property type="term" value="F:alpha-L-arabinofuranosidase activity"/>
    <property type="evidence" value="ECO:0007669"/>
    <property type="project" value="TreeGrafter"/>
</dbReference>
<dbReference type="Gene3D" id="3.20.20.300">
    <property type="entry name" value="Glycoside hydrolase, family 3, N-terminal domain"/>
    <property type="match status" value="1"/>
</dbReference>
<dbReference type="Pfam" id="PF01915">
    <property type="entry name" value="Glyco_hydro_3_C"/>
    <property type="match status" value="1"/>
</dbReference>
<comment type="similarity">
    <text evidence="1">Belongs to the glycosyl hydrolase 3 family.</text>
</comment>
<dbReference type="InterPro" id="IPR017853">
    <property type="entry name" value="GH"/>
</dbReference>
<dbReference type="Pfam" id="PF07691">
    <property type="entry name" value="PA14"/>
    <property type="match status" value="1"/>
</dbReference>
<name>A0A1K1RYY9_9FLAO</name>
<dbReference type="Pfam" id="PF14310">
    <property type="entry name" value="Fn3-like"/>
    <property type="match status" value="1"/>
</dbReference>
<dbReference type="PANTHER" id="PTHR42721:SF3">
    <property type="entry name" value="BETA-D-XYLOSIDASE 5-RELATED"/>
    <property type="match status" value="1"/>
</dbReference>
<dbReference type="PRINTS" id="PR00133">
    <property type="entry name" value="GLHYDRLASE3"/>
</dbReference>